<organism evidence="10">
    <name type="scientific">Enterobacter cloacae</name>
    <dbReference type="NCBI Taxonomy" id="550"/>
    <lineage>
        <taxon>Bacteria</taxon>
        <taxon>Pseudomonadati</taxon>
        <taxon>Pseudomonadota</taxon>
        <taxon>Gammaproteobacteria</taxon>
        <taxon>Enterobacterales</taxon>
        <taxon>Enterobacteriaceae</taxon>
        <taxon>Enterobacter</taxon>
        <taxon>Enterobacter cloacae complex</taxon>
    </lineage>
</organism>
<dbReference type="EMBL" id="KX786187">
    <property type="protein sequence ID" value="AQX35167.1"/>
    <property type="molecule type" value="Genomic_DNA"/>
</dbReference>
<keyword evidence="4 7" id="KW-0732">Signal</keyword>
<evidence type="ECO:0000313" key="10">
    <source>
        <dbReference type="EMBL" id="AQX35167.1"/>
    </source>
</evidence>
<gene>
    <name evidence="10" type="primary">fimC</name>
    <name evidence="10" type="ORF">PIMI6_00335</name>
</gene>
<keyword evidence="10" id="KW-0614">Plasmid</keyword>
<dbReference type="GO" id="GO:0030288">
    <property type="term" value="C:outer membrane-bounded periplasmic space"/>
    <property type="evidence" value="ECO:0007669"/>
    <property type="project" value="InterPro"/>
</dbReference>
<evidence type="ECO:0000259" key="8">
    <source>
        <dbReference type="Pfam" id="PF00345"/>
    </source>
</evidence>
<dbReference type="PANTHER" id="PTHR30251">
    <property type="entry name" value="PILUS ASSEMBLY CHAPERONE"/>
    <property type="match status" value="1"/>
</dbReference>
<evidence type="ECO:0000256" key="5">
    <source>
        <dbReference type="ARBA" id="ARBA00022764"/>
    </source>
</evidence>
<evidence type="ECO:0000256" key="1">
    <source>
        <dbReference type="ARBA" id="ARBA00004418"/>
    </source>
</evidence>
<proteinExistence type="inferred from homology"/>
<dbReference type="InterPro" id="IPR016148">
    <property type="entry name" value="Pili_assmbl_chaperone_C"/>
</dbReference>
<evidence type="ECO:0000256" key="3">
    <source>
        <dbReference type="ARBA" id="ARBA00022558"/>
    </source>
</evidence>
<comment type="subcellular location">
    <subcellularLocation>
        <location evidence="1">Periplasm</location>
    </subcellularLocation>
</comment>
<sequence length="270" mass="28957">MFLRCNLPVHRGRTLFSSRTGTTLPACLVALFSALMTLATPAGAAEPASRAGKVTGGIAVGATRVIYNEADNGATVRVINTSSIPFLIQTWVESYKGYGAEKTAELPKGTFITTPPLYRQDTGENSVRIVRASGDFPRDRESVFWLNIKSIAASEKPSPDTNYVQFAFNTRIKLFYRPAGLAGKPSEAYSALTFSRAGNTLTATNPTAYNVTVNSLKVGGVTVEDADKRMVPPKGTQSWTLPEKAHGNSVTYVSLNDFGGLTPPLTVTAR</sequence>
<dbReference type="InterPro" id="IPR050643">
    <property type="entry name" value="Periplasmic_pilus_chap"/>
</dbReference>
<dbReference type="InterPro" id="IPR016147">
    <property type="entry name" value="Pili_assmbl_chaperone_N"/>
</dbReference>
<dbReference type="GO" id="GO:0071555">
    <property type="term" value="P:cell wall organization"/>
    <property type="evidence" value="ECO:0007669"/>
    <property type="project" value="InterPro"/>
</dbReference>
<dbReference type="Pfam" id="PF00345">
    <property type="entry name" value="PapD_N"/>
    <property type="match status" value="1"/>
</dbReference>
<dbReference type="AlphaFoldDB" id="A0A1S6XXU2"/>
<dbReference type="SUPFAM" id="SSF49354">
    <property type="entry name" value="PapD-like"/>
    <property type="match status" value="1"/>
</dbReference>
<feature type="chain" id="PRO_5013294991" evidence="7">
    <location>
        <begin position="45"/>
        <end position="270"/>
    </location>
</feature>
<dbReference type="SUPFAM" id="SSF49584">
    <property type="entry name" value="Periplasmic chaperone C-domain"/>
    <property type="match status" value="1"/>
</dbReference>
<feature type="domain" description="Pili assembly chaperone N-terminal" evidence="8">
    <location>
        <begin position="57"/>
        <end position="181"/>
    </location>
</feature>
<evidence type="ECO:0000259" key="9">
    <source>
        <dbReference type="Pfam" id="PF02753"/>
    </source>
</evidence>
<evidence type="ECO:0000256" key="7">
    <source>
        <dbReference type="SAM" id="SignalP"/>
    </source>
</evidence>
<dbReference type="PRINTS" id="PR00969">
    <property type="entry name" value="CHAPERONPILI"/>
</dbReference>
<dbReference type="InterPro" id="IPR008962">
    <property type="entry name" value="PapD-like_sf"/>
</dbReference>
<dbReference type="Pfam" id="PF02753">
    <property type="entry name" value="PapD_C"/>
    <property type="match status" value="1"/>
</dbReference>
<protein>
    <submittedName>
        <fullName evidence="10">FimC</fullName>
    </submittedName>
</protein>
<evidence type="ECO:0000256" key="6">
    <source>
        <dbReference type="ARBA" id="ARBA00023186"/>
    </source>
</evidence>
<keyword evidence="5" id="KW-0574">Periplasm</keyword>
<reference evidence="10" key="1">
    <citation type="journal article" date="2017" name="Antimicrob. Agents Chemother.">
        <title>Enterobacter cloacae Complex Isolates Harboring blaNMC-A or blaIMI-Type Class A Carbapenemase Genes on Novel Chromosomal Integrative Elements and Plasmids.</title>
        <authorList>
            <person name="Boyd D.A."/>
            <person name="Mataseje L.F."/>
            <person name="Davidson R."/>
            <person name="Delport J.A."/>
            <person name="Fuller J."/>
            <person name="Hoang L."/>
            <person name="Lefebvre B."/>
            <person name="Levett P.N."/>
            <person name="Roscoe D.L."/>
            <person name="Willey B.M."/>
            <person name="Mulvey M.R."/>
        </authorList>
    </citation>
    <scope>NUCLEOTIDE SEQUENCE</scope>
    <source>
        <strain evidence="10">N14-0444</strain>
        <plasmid evidence="10">pIMI-6</plasmid>
    </source>
</reference>
<accession>A0A1S6XXU2</accession>
<geneLocation type="plasmid" evidence="10">
    <name>pIMI-6</name>
</geneLocation>
<evidence type="ECO:0000256" key="2">
    <source>
        <dbReference type="ARBA" id="ARBA00007399"/>
    </source>
</evidence>
<feature type="signal peptide" evidence="7">
    <location>
        <begin position="1"/>
        <end position="44"/>
    </location>
</feature>
<dbReference type="PANTHER" id="PTHR30251:SF11">
    <property type="entry name" value="CHAPERONE PROTEIN FIMC-RELATED"/>
    <property type="match status" value="1"/>
</dbReference>
<dbReference type="InterPro" id="IPR013783">
    <property type="entry name" value="Ig-like_fold"/>
</dbReference>
<keyword evidence="6" id="KW-0143">Chaperone</keyword>
<feature type="domain" description="Pili assembly chaperone C-terminal" evidence="9">
    <location>
        <begin position="204"/>
        <end position="262"/>
    </location>
</feature>
<evidence type="ECO:0000256" key="4">
    <source>
        <dbReference type="ARBA" id="ARBA00022729"/>
    </source>
</evidence>
<dbReference type="RefSeq" id="WP_172689079.1">
    <property type="nucleotide sequence ID" value="NZ_KX786187.1"/>
</dbReference>
<keyword evidence="3" id="KW-1029">Fimbrium biogenesis</keyword>
<dbReference type="InterPro" id="IPR036316">
    <property type="entry name" value="Pili_assmbl_chap_C_dom_sf"/>
</dbReference>
<dbReference type="InterPro" id="IPR001829">
    <property type="entry name" value="Pili_assmbl_chaperone_bac"/>
</dbReference>
<name>A0A1S6XXU2_ENTCL</name>
<dbReference type="Gene3D" id="2.60.40.10">
    <property type="entry name" value="Immunoglobulins"/>
    <property type="match status" value="2"/>
</dbReference>
<comment type="similarity">
    <text evidence="2">Belongs to the periplasmic pilus chaperone family.</text>
</comment>